<sequence>MKRFFLILAFSLAISATDATLVNQNIQAVGPPSADEPQGGQIR</sequence>
<feature type="chain" id="PRO_5047301494" description="Phosphatase" evidence="1">
    <location>
        <begin position="19"/>
        <end position="43"/>
    </location>
</feature>
<feature type="signal peptide" evidence="1">
    <location>
        <begin position="1"/>
        <end position="18"/>
    </location>
</feature>
<evidence type="ECO:0008006" key="4">
    <source>
        <dbReference type="Google" id="ProtNLM"/>
    </source>
</evidence>
<dbReference type="RefSeq" id="WP_367780859.1">
    <property type="nucleotide sequence ID" value="NZ_JBFMIA010000038.1"/>
</dbReference>
<accession>A0ABV3Q7Q0</accession>
<reference evidence="2 3" key="1">
    <citation type="journal article" date="1979" name="Int. J. Syst. Evol. Microbiol.">
        <title>Bacillus globisporus subsp. marinus subsp. nov.</title>
        <authorList>
            <person name="Liu H."/>
        </authorList>
    </citation>
    <scope>NUCLEOTIDE SEQUENCE [LARGE SCALE GENOMIC DNA]</scope>
    <source>
        <strain evidence="2 3">DSM 1297</strain>
    </source>
</reference>
<keyword evidence="3" id="KW-1185">Reference proteome</keyword>
<keyword evidence="1" id="KW-0732">Signal</keyword>
<gene>
    <name evidence="2" type="ORF">AB1471_16505</name>
</gene>
<evidence type="ECO:0000313" key="3">
    <source>
        <dbReference type="Proteomes" id="UP001556040"/>
    </source>
</evidence>
<proteinExistence type="predicted"/>
<dbReference type="Proteomes" id="UP001556040">
    <property type="component" value="Unassembled WGS sequence"/>
</dbReference>
<protein>
    <recommendedName>
        <fullName evidence="4">Phosphatase</fullName>
    </recommendedName>
</protein>
<evidence type="ECO:0000256" key="1">
    <source>
        <dbReference type="SAM" id="SignalP"/>
    </source>
</evidence>
<evidence type="ECO:0000313" key="2">
    <source>
        <dbReference type="EMBL" id="MEW9503372.1"/>
    </source>
</evidence>
<organism evidence="2 3">
    <name type="scientific">Jeotgalibacillus marinus</name>
    <dbReference type="NCBI Taxonomy" id="86667"/>
    <lineage>
        <taxon>Bacteria</taxon>
        <taxon>Bacillati</taxon>
        <taxon>Bacillota</taxon>
        <taxon>Bacilli</taxon>
        <taxon>Bacillales</taxon>
        <taxon>Caryophanaceae</taxon>
        <taxon>Jeotgalibacillus</taxon>
    </lineage>
</organism>
<comment type="caution">
    <text evidence="2">The sequence shown here is derived from an EMBL/GenBank/DDBJ whole genome shotgun (WGS) entry which is preliminary data.</text>
</comment>
<name>A0ABV3Q7Q0_9BACL</name>
<dbReference type="EMBL" id="JBFMIA010000038">
    <property type="protein sequence ID" value="MEW9503372.1"/>
    <property type="molecule type" value="Genomic_DNA"/>
</dbReference>